<gene>
    <name evidence="1" type="ORF">S01H4_09620</name>
</gene>
<dbReference type="AlphaFoldDB" id="X0YN45"/>
<dbReference type="GO" id="GO:0003676">
    <property type="term" value="F:nucleic acid binding"/>
    <property type="evidence" value="ECO:0007669"/>
    <property type="project" value="InterPro"/>
</dbReference>
<proteinExistence type="predicted"/>
<evidence type="ECO:0008006" key="2">
    <source>
        <dbReference type="Google" id="ProtNLM"/>
    </source>
</evidence>
<accession>X0YN45</accession>
<dbReference type="Gene3D" id="3.40.1350.10">
    <property type="match status" value="1"/>
</dbReference>
<evidence type="ECO:0000313" key="1">
    <source>
        <dbReference type="EMBL" id="GAG57709.1"/>
    </source>
</evidence>
<dbReference type="EMBL" id="BART01003515">
    <property type="protein sequence ID" value="GAG57709.1"/>
    <property type="molecule type" value="Genomic_DNA"/>
</dbReference>
<sequence>MSENNKNLEFYESEKISLRELFNEKWLQDKIEEDPTILGLGELEILKRERKQSSGGKIDFLLKSEEDNTLYEVEIQLGKTDESHIIRTIEYWDLERRKNPSYQHRAVIVAEDITSRFFNVIYLMNRSIPIIAIQVNALKVENKIILNFTKVLDVYEHPEDEIKDIGESNVDRPYWTKRASPKSLEVMDKFIQIAKSYNNELKITYNKFHIALGTSRRNFVWFHPRKASDHNYIDILVSDENVDKTKNNLEEMGISPGLRKRSGGLNNIKFPLKLTNIEHHKELLAQIINDAIKVSS</sequence>
<reference evidence="1" key="1">
    <citation type="journal article" date="2014" name="Front. Microbiol.">
        <title>High frequency of phylogenetically diverse reductive dehalogenase-homologous genes in deep subseafloor sedimentary metagenomes.</title>
        <authorList>
            <person name="Kawai M."/>
            <person name="Futagami T."/>
            <person name="Toyoda A."/>
            <person name="Takaki Y."/>
            <person name="Nishi S."/>
            <person name="Hori S."/>
            <person name="Arai W."/>
            <person name="Tsubouchi T."/>
            <person name="Morono Y."/>
            <person name="Uchiyama I."/>
            <person name="Ito T."/>
            <person name="Fujiyama A."/>
            <person name="Inagaki F."/>
            <person name="Takami H."/>
        </authorList>
    </citation>
    <scope>NUCLEOTIDE SEQUENCE</scope>
    <source>
        <strain evidence="1">Expedition CK06-06</strain>
    </source>
</reference>
<organism evidence="1">
    <name type="scientific">marine sediment metagenome</name>
    <dbReference type="NCBI Taxonomy" id="412755"/>
    <lineage>
        <taxon>unclassified sequences</taxon>
        <taxon>metagenomes</taxon>
        <taxon>ecological metagenomes</taxon>
    </lineage>
</organism>
<protein>
    <recommendedName>
        <fullName evidence="2">DUF5655 domain-containing protein</fullName>
    </recommendedName>
</protein>
<name>X0YN45_9ZZZZ</name>
<dbReference type="InterPro" id="IPR011856">
    <property type="entry name" value="tRNA_endonuc-like_dom_sf"/>
</dbReference>
<comment type="caution">
    <text evidence="1">The sequence shown here is derived from an EMBL/GenBank/DDBJ whole genome shotgun (WGS) entry which is preliminary data.</text>
</comment>